<evidence type="ECO:0000256" key="3">
    <source>
        <dbReference type="ARBA" id="ARBA00022989"/>
    </source>
</evidence>
<feature type="transmembrane region" description="Helical" evidence="6">
    <location>
        <begin position="512"/>
        <end position="531"/>
    </location>
</feature>
<feature type="compositionally biased region" description="Low complexity" evidence="5">
    <location>
        <begin position="21"/>
        <end position="49"/>
    </location>
</feature>
<feature type="transmembrane region" description="Helical" evidence="6">
    <location>
        <begin position="419"/>
        <end position="438"/>
    </location>
</feature>
<dbReference type="Proteomes" id="UP001166286">
    <property type="component" value="Unassembled WGS sequence"/>
</dbReference>
<dbReference type="GO" id="GO:0015171">
    <property type="term" value="F:amino acid transmembrane transporter activity"/>
    <property type="evidence" value="ECO:0007669"/>
    <property type="project" value="TreeGrafter"/>
</dbReference>
<evidence type="ECO:0000313" key="9">
    <source>
        <dbReference type="Proteomes" id="UP001166286"/>
    </source>
</evidence>
<feature type="transmembrane region" description="Helical" evidence="6">
    <location>
        <begin position="473"/>
        <end position="492"/>
    </location>
</feature>
<dbReference type="PANTHER" id="PTHR43341:SF35">
    <property type="entry name" value="ACID TRANSPORTER, PUTATIVE-RELATED"/>
    <property type="match status" value="1"/>
</dbReference>
<protein>
    <recommendedName>
        <fullName evidence="7">Amino acid permease/ SLC12A domain-containing protein</fullName>
    </recommendedName>
</protein>
<evidence type="ECO:0000259" key="7">
    <source>
        <dbReference type="Pfam" id="PF00324"/>
    </source>
</evidence>
<keyword evidence="3 6" id="KW-1133">Transmembrane helix</keyword>
<reference evidence="8" key="1">
    <citation type="submission" date="2023-03" db="EMBL/GenBank/DDBJ databases">
        <title>Complete genome of Cladonia borealis.</title>
        <authorList>
            <person name="Park H."/>
        </authorList>
    </citation>
    <scope>NUCLEOTIDE SEQUENCE</scope>
    <source>
        <strain evidence="8">ANT050790</strain>
    </source>
</reference>
<name>A0AA39V1D3_9LECA</name>
<dbReference type="EMBL" id="JAFEKC020000024">
    <property type="protein sequence ID" value="KAK0507119.1"/>
    <property type="molecule type" value="Genomic_DNA"/>
</dbReference>
<dbReference type="Pfam" id="PF00324">
    <property type="entry name" value="AA_permease"/>
    <property type="match status" value="1"/>
</dbReference>
<organism evidence="8 9">
    <name type="scientific">Cladonia borealis</name>
    <dbReference type="NCBI Taxonomy" id="184061"/>
    <lineage>
        <taxon>Eukaryota</taxon>
        <taxon>Fungi</taxon>
        <taxon>Dikarya</taxon>
        <taxon>Ascomycota</taxon>
        <taxon>Pezizomycotina</taxon>
        <taxon>Lecanoromycetes</taxon>
        <taxon>OSLEUM clade</taxon>
        <taxon>Lecanoromycetidae</taxon>
        <taxon>Lecanorales</taxon>
        <taxon>Lecanorineae</taxon>
        <taxon>Cladoniaceae</taxon>
        <taxon>Cladonia</taxon>
    </lineage>
</organism>
<feature type="transmembrane region" description="Helical" evidence="6">
    <location>
        <begin position="319"/>
        <end position="341"/>
    </location>
</feature>
<keyword evidence="2 6" id="KW-0812">Transmembrane</keyword>
<comment type="caution">
    <text evidence="8">The sequence shown here is derived from an EMBL/GenBank/DDBJ whole genome shotgun (WGS) entry which is preliminary data.</text>
</comment>
<feature type="transmembrane region" description="Helical" evidence="6">
    <location>
        <begin position="233"/>
        <end position="253"/>
    </location>
</feature>
<feature type="transmembrane region" description="Helical" evidence="6">
    <location>
        <begin position="108"/>
        <end position="130"/>
    </location>
</feature>
<dbReference type="Gene3D" id="1.20.1740.10">
    <property type="entry name" value="Amino acid/polyamine transporter I"/>
    <property type="match status" value="1"/>
</dbReference>
<gene>
    <name evidence="8" type="ORF">JMJ35_010157</name>
</gene>
<feature type="transmembrane region" description="Helical" evidence="6">
    <location>
        <begin position="597"/>
        <end position="616"/>
    </location>
</feature>
<evidence type="ECO:0000256" key="2">
    <source>
        <dbReference type="ARBA" id="ARBA00022692"/>
    </source>
</evidence>
<feature type="domain" description="Amino acid permease/ SLC12A" evidence="7">
    <location>
        <begin position="105"/>
        <end position="621"/>
    </location>
</feature>
<feature type="transmembrane region" description="Helical" evidence="6">
    <location>
        <begin position="181"/>
        <end position="202"/>
    </location>
</feature>
<feature type="transmembrane region" description="Helical" evidence="6">
    <location>
        <begin position="260"/>
        <end position="281"/>
    </location>
</feature>
<feature type="transmembrane region" description="Helical" evidence="6">
    <location>
        <begin position="362"/>
        <end position="383"/>
    </location>
</feature>
<feature type="transmembrane region" description="Helical" evidence="6">
    <location>
        <begin position="566"/>
        <end position="585"/>
    </location>
</feature>
<feature type="region of interest" description="Disordered" evidence="5">
    <location>
        <begin position="1"/>
        <end position="90"/>
    </location>
</feature>
<dbReference type="GO" id="GO:0016020">
    <property type="term" value="C:membrane"/>
    <property type="evidence" value="ECO:0007669"/>
    <property type="project" value="UniProtKB-SubCell"/>
</dbReference>
<evidence type="ECO:0000256" key="4">
    <source>
        <dbReference type="ARBA" id="ARBA00023136"/>
    </source>
</evidence>
<evidence type="ECO:0000313" key="8">
    <source>
        <dbReference type="EMBL" id="KAK0507119.1"/>
    </source>
</evidence>
<evidence type="ECO:0000256" key="1">
    <source>
        <dbReference type="ARBA" id="ARBA00004141"/>
    </source>
</evidence>
<proteinExistence type="predicted"/>
<evidence type="ECO:0000256" key="6">
    <source>
        <dbReference type="SAM" id="Phobius"/>
    </source>
</evidence>
<dbReference type="InterPro" id="IPR050524">
    <property type="entry name" value="APC_YAT"/>
</dbReference>
<keyword evidence="4 6" id="KW-0472">Membrane</keyword>
<accession>A0AA39V1D3</accession>
<comment type="subcellular location">
    <subcellularLocation>
        <location evidence="1">Membrane</location>
        <topology evidence="1">Multi-pass membrane protein</topology>
    </subcellularLocation>
</comment>
<evidence type="ECO:0000256" key="5">
    <source>
        <dbReference type="SAM" id="MobiDB-lite"/>
    </source>
</evidence>
<sequence>MERDASRQGSISLPPPSQPTSRASASSDKSSVQTLPPAANNVTNNVTPVQPGPNPPNNVQPFGMDQGPHPPNDDQEFEMDPPVSVPEHIQPGYSTELKKDLEEKHTNMIAFSAAVGIGFFLQAGRVTYLAGPGLAWIAYILMGTAVWSAMASLGEMTALFPVKGAIFEFPSRFVDEGIGYACGWMSWFAWVVIVAAEVTAIVELFDFKIDPSYLQQFNYPLGYTISWVSTEKISPAVFVALWLFFILGVNLLRVRWYGEIEYWIGVTKMVFFVGLILFNVINNARTKTFFRYYQEPYGFESKGFTSSRGEFREGGSAHFAGMGTAMIVTLFSMIGFETVAITAPENKDLETEENIKLATRKISLRIILLYTLGVFVVGLNVPYDDPQLIDTSVNALNNGAHSIFVIAAVRAGVRGFPSFFNGFFIFSATSAGMNALYISSRLLHALANVPAVWPSWPIAQSIRHRLARTTGSGVPAAAVLTSWFFGWLGMLATRTNTSQTLGRMATNSTVSILIVYAVNCAAFLFFYQWLANSTFPSRRPRIHAINANAYNREDSIRYPYKSHWQYLRAAYGMVACSIMVFFNGWRSISSPLKGSDFVASYISIFIFLFLTAAYHVRIDNTWNPWKWSRRVSLDLSNPQSVHRPDPRRRRGRLHRQDPDRFLTRGNVEGLWEWILVWLK</sequence>
<dbReference type="InterPro" id="IPR004841">
    <property type="entry name" value="AA-permease/SLC12A_dom"/>
</dbReference>
<feature type="transmembrane region" description="Helical" evidence="6">
    <location>
        <begin position="136"/>
        <end position="160"/>
    </location>
</feature>
<dbReference type="AlphaFoldDB" id="A0AA39V1D3"/>
<dbReference type="PANTHER" id="PTHR43341">
    <property type="entry name" value="AMINO ACID PERMEASE"/>
    <property type="match status" value="1"/>
</dbReference>
<keyword evidence="9" id="KW-1185">Reference proteome</keyword>